<sequence length="379" mass="38816">MELSLLGRFARLVNDIGFDLTSKKFMLLLALLAVASFILLVRVWPRLSQGGGKSVLGRVGLLALATVTALAAVSSVVNWDIKVYPKWSDLLGTGDGTQDIVAAADHSGRKDGGLAVTASTVPGGGDRATSGQLDTVEFGGPSSGLTSTGYVLLPPEYFAGDGKDARFPVVLIAAGPDQRPEDVLKGLDPANAGGPPAIWAVVGLSGTDAKACVDVPGGPQGQTFVGQDAPAQLADTYRTAPTRQGWAIAGVGDGGGCALMAGLVHSANFSAVASLGGGVTAPDEPSGTDLYDGSEAVRHSTDPLWRAENLPGPPLQILLGQGKGQDAAGLDDFEQAVKDPMQVSRLPKSGGEDAASWKPRMREVASWLGDRLSADPPSA</sequence>
<keyword evidence="2" id="KW-0472">Membrane</keyword>
<feature type="transmembrane region" description="Helical" evidence="2">
    <location>
        <begin position="25"/>
        <end position="44"/>
    </location>
</feature>
<dbReference type="InterPro" id="IPR029058">
    <property type="entry name" value="AB_hydrolase_fold"/>
</dbReference>
<keyword evidence="2" id="KW-1133">Transmembrane helix</keyword>
<dbReference type="Proteomes" id="UP000546642">
    <property type="component" value="Unassembled WGS sequence"/>
</dbReference>
<accession>A0A7W9YEY5</accession>
<keyword evidence="2" id="KW-0812">Transmembrane</keyword>
<dbReference type="RefSeq" id="WP_184073957.1">
    <property type="nucleotide sequence ID" value="NZ_JACHDS010000001.1"/>
</dbReference>
<proteinExistence type="predicted"/>
<dbReference type="AlphaFoldDB" id="A0A7W9YEY5"/>
<dbReference type="Gene3D" id="3.40.50.1820">
    <property type="entry name" value="alpha/beta hydrolase"/>
    <property type="match status" value="1"/>
</dbReference>
<evidence type="ECO:0000313" key="3">
    <source>
        <dbReference type="EMBL" id="MBB6170935.1"/>
    </source>
</evidence>
<comment type="caution">
    <text evidence="3">The sequence shown here is derived from an EMBL/GenBank/DDBJ whole genome shotgun (WGS) entry which is preliminary data.</text>
</comment>
<evidence type="ECO:0008006" key="5">
    <source>
        <dbReference type="Google" id="ProtNLM"/>
    </source>
</evidence>
<evidence type="ECO:0000313" key="4">
    <source>
        <dbReference type="Proteomes" id="UP000546642"/>
    </source>
</evidence>
<evidence type="ECO:0000256" key="2">
    <source>
        <dbReference type="SAM" id="Phobius"/>
    </source>
</evidence>
<organism evidence="3 4">
    <name type="scientific">Nocardiopsis mwathae</name>
    <dbReference type="NCBI Taxonomy" id="1472723"/>
    <lineage>
        <taxon>Bacteria</taxon>
        <taxon>Bacillati</taxon>
        <taxon>Actinomycetota</taxon>
        <taxon>Actinomycetes</taxon>
        <taxon>Streptosporangiales</taxon>
        <taxon>Nocardiopsidaceae</taxon>
        <taxon>Nocardiopsis</taxon>
    </lineage>
</organism>
<evidence type="ECO:0000256" key="1">
    <source>
        <dbReference type="SAM" id="MobiDB-lite"/>
    </source>
</evidence>
<feature type="transmembrane region" description="Helical" evidence="2">
    <location>
        <begin position="56"/>
        <end position="79"/>
    </location>
</feature>
<feature type="region of interest" description="Disordered" evidence="1">
    <location>
        <begin position="338"/>
        <end position="358"/>
    </location>
</feature>
<protein>
    <recommendedName>
        <fullName evidence="5">Esterase</fullName>
    </recommendedName>
</protein>
<name>A0A7W9YEY5_9ACTN</name>
<gene>
    <name evidence="3" type="ORF">HNR23_000995</name>
</gene>
<dbReference type="EMBL" id="JACHDS010000001">
    <property type="protein sequence ID" value="MBB6170935.1"/>
    <property type="molecule type" value="Genomic_DNA"/>
</dbReference>
<keyword evidence="4" id="KW-1185">Reference proteome</keyword>
<dbReference type="SUPFAM" id="SSF53474">
    <property type="entry name" value="alpha/beta-Hydrolases"/>
    <property type="match status" value="1"/>
</dbReference>
<reference evidence="3 4" key="1">
    <citation type="submission" date="2020-08" db="EMBL/GenBank/DDBJ databases">
        <title>Sequencing the genomes of 1000 actinobacteria strains.</title>
        <authorList>
            <person name="Klenk H.-P."/>
        </authorList>
    </citation>
    <scope>NUCLEOTIDE SEQUENCE [LARGE SCALE GENOMIC DNA]</scope>
    <source>
        <strain evidence="3 4">DSM 46659</strain>
    </source>
</reference>